<evidence type="ECO:0000256" key="3">
    <source>
        <dbReference type="ARBA" id="ARBA00023128"/>
    </source>
</evidence>
<dbReference type="GO" id="GO:0005739">
    <property type="term" value="C:mitochondrion"/>
    <property type="evidence" value="ECO:0007669"/>
    <property type="project" value="UniProtKB-SubCell"/>
</dbReference>
<evidence type="ECO:0000256" key="6">
    <source>
        <dbReference type="SAM" id="MobiDB-lite"/>
    </source>
</evidence>
<dbReference type="HOGENOM" id="CLU_169286_2_0_1"/>
<dbReference type="EnsemblMetazoa" id="CapteT220055">
    <property type="protein sequence ID" value="CapteP220055"/>
    <property type="gene ID" value="CapteG220055"/>
</dbReference>
<dbReference type="EMBL" id="AMQN01003636">
    <property type="status" value="NOT_ANNOTATED_CDS"/>
    <property type="molecule type" value="Genomic_DNA"/>
</dbReference>
<keyword evidence="9" id="KW-1185">Reference proteome</keyword>
<evidence type="ECO:0000256" key="4">
    <source>
        <dbReference type="ARBA" id="ARBA00023157"/>
    </source>
</evidence>
<evidence type="ECO:0000256" key="5">
    <source>
        <dbReference type="RuleBase" id="RU364104"/>
    </source>
</evidence>
<accession>R7T8I5</accession>
<dbReference type="FunCoup" id="R7T8I5">
    <property type="interactions" value="271"/>
</dbReference>
<dbReference type="Proteomes" id="UP000014760">
    <property type="component" value="Unassembled WGS sequence"/>
</dbReference>
<protein>
    <recommendedName>
        <fullName evidence="5">COX assembly mitochondrial protein</fullName>
    </recommendedName>
</protein>
<feature type="compositionally biased region" description="Basic and acidic residues" evidence="6">
    <location>
        <begin position="58"/>
        <end position="71"/>
    </location>
</feature>
<reference evidence="9" key="1">
    <citation type="submission" date="2012-12" db="EMBL/GenBank/DDBJ databases">
        <authorList>
            <person name="Hellsten U."/>
            <person name="Grimwood J."/>
            <person name="Chapman J.A."/>
            <person name="Shapiro H."/>
            <person name="Aerts A."/>
            <person name="Otillar R.P."/>
            <person name="Terry A.Y."/>
            <person name="Boore J.L."/>
            <person name="Simakov O."/>
            <person name="Marletaz F."/>
            <person name="Cho S.-J."/>
            <person name="Edsinger-Gonzales E."/>
            <person name="Havlak P."/>
            <person name="Kuo D.-H."/>
            <person name="Larsson T."/>
            <person name="Lv J."/>
            <person name="Arendt D."/>
            <person name="Savage R."/>
            <person name="Osoegawa K."/>
            <person name="de Jong P."/>
            <person name="Lindberg D.R."/>
            <person name="Seaver E.C."/>
            <person name="Weisblat D.A."/>
            <person name="Putnam N.H."/>
            <person name="Grigoriev I.V."/>
            <person name="Rokhsar D.S."/>
        </authorList>
    </citation>
    <scope>NUCLEOTIDE SEQUENCE</scope>
    <source>
        <strain evidence="9">I ESC-2004</strain>
    </source>
</reference>
<dbReference type="PANTHER" id="PTHR22977:SF1">
    <property type="entry name" value="COX ASSEMBLY MITOCHONDRIAL PROTEIN 2 HOMOLOG"/>
    <property type="match status" value="1"/>
</dbReference>
<evidence type="ECO:0000313" key="9">
    <source>
        <dbReference type="Proteomes" id="UP000014760"/>
    </source>
</evidence>
<comment type="subcellular location">
    <subcellularLocation>
        <location evidence="1 5">Mitochondrion</location>
    </subcellularLocation>
</comment>
<dbReference type="Pfam" id="PF08583">
    <property type="entry name" value="Cmc1"/>
    <property type="match status" value="1"/>
</dbReference>
<reference evidence="7 9" key="2">
    <citation type="journal article" date="2013" name="Nature">
        <title>Insights into bilaterian evolution from three spiralian genomes.</title>
        <authorList>
            <person name="Simakov O."/>
            <person name="Marletaz F."/>
            <person name="Cho S.J."/>
            <person name="Edsinger-Gonzales E."/>
            <person name="Havlak P."/>
            <person name="Hellsten U."/>
            <person name="Kuo D.H."/>
            <person name="Larsson T."/>
            <person name="Lv J."/>
            <person name="Arendt D."/>
            <person name="Savage R."/>
            <person name="Osoegawa K."/>
            <person name="de Jong P."/>
            <person name="Grimwood J."/>
            <person name="Chapman J.A."/>
            <person name="Shapiro H."/>
            <person name="Aerts A."/>
            <person name="Otillar R.P."/>
            <person name="Terry A.Y."/>
            <person name="Boore J.L."/>
            <person name="Grigoriev I.V."/>
            <person name="Lindberg D.R."/>
            <person name="Seaver E.C."/>
            <person name="Weisblat D.A."/>
            <person name="Putnam N.H."/>
            <person name="Rokhsar D.S."/>
        </authorList>
    </citation>
    <scope>NUCLEOTIDE SEQUENCE</scope>
    <source>
        <strain evidence="7 9">I ESC-2004</strain>
    </source>
</reference>
<evidence type="ECO:0000256" key="1">
    <source>
        <dbReference type="ARBA" id="ARBA00004173"/>
    </source>
</evidence>
<keyword evidence="4" id="KW-1015">Disulfide bond</keyword>
<evidence type="ECO:0000313" key="7">
    <source>
        <dbReference type="EMBL" id="ELT87309.1"/>
    </source>
</evidence>
<keyword evidence="3 5" id="KW-0496">Mitochondrion</keyword>
<dbReference type="STRING" id="283909.R7T8I5"/>
<evidence type="ECO:0000256" key="2">
    <source>
        <dbReference type="ARBA" id="ARBA00007347"/>
    </source>
</evidence>
<dbReference type="PANTHER" id="PTHR22977">
    <property type="entry name" value="COX ASSEMBLY MITOCHONDRIAL PROTEIN"/>
    <property type="match status" value="1"/>
</dbReference>
<dbReference type="OrthoDB" id="532630at2759"/>
<dbReference type="InterPro" id="IPR013892">
    <property type="entry name" value="Cyt_c_biogenesis_Cmc1-like"/>
</dbReference>
<proteinExistence type="inferred from homology"/>
<dbReference type="AlphaFoldDB" id="R7T8I5"/>
<dbReference type="OMA" id="CLRNEYI"/>
<reference evidence="8" key="3">
    <citation type="submission" date="2015-06" db="UniProtKB">
        <authorList>
            <consortium name="EnsemblMetazoa"/>
        </authorList>
    </citation>
    <scope>IDENTIFICATION</scope>
</reference>
<feature type="region of interest" description="Disordered" evidence="6">
    <location>
        <begin position="58"/>
        <end position="91"/>
    </location>
</feature>
<organism evidence="7">
    <name type="scientific">Capitella teleta</name>
    <name type="common">Polychaete worm</name>
    <dbReference type="NCBI Taxonomy" id="283909"/>
    <lineage>
        <taxon>Eukaryota</taxon>
        <taxon>Metazoa</taxon>
        <taxon>Spiralia</taxon>
        <taxon>Lophotrochozoa</taxon>
        <taxon>Annelida</taxon>
        <taxon>Polychaeta</taxon>
        <taxon>Sedentaria</taxon>
        <taxon>Scolecida</taxon>
        <taxon>Capitellidae</taxon>
        <taxon>Capitella</taxon>
    </lineage>
</organism>
<dbReference type="EMBL" id="KB312379">
    <property type="protein sequence ID" value="ELT87309.1"/>
    <property type="molecule type" value="Genomic_DNA"/>
</dbReference>
<comment type="similarity">
    <text evidence="2 5">Belongs to the CMC family.</text>
</comment>
<gene>
    <name evidence="7" type="ORF">CAPTEDRAFT_220055</name>
</gene>
<sequence>MHTDLAPHLHTPECNAIITALRKCHKQYPFRKFFGVCNELDFQQSRCLKQERLARRERNVDREKFDAMNEQRRKKFEARKATMESPTSTSS</sequence>
<evidence type="ECO:0000313" key="8">
    <source>
        <dbReference type="EnsemblMetazoa" id="CapteP220055"/>
    </source>
</evidence>
<name>R7T8I5_CAPTE</name>